<organism evidence="3 4">
    <name type="scientific">Paenisporosarcina cavernae</name>
    <dbReference type="NCBI Taxonomy" id="2320858"/>
    <lineage>
        <taxon>Bacteria</taxon>
        <taxon>Bacillati</taxon>
        <taxon>Bacillota</taxon>
        <taxon>Bacilli</taxon>
        <taxon>Bacillales</taxon>
        <taxon>Caryophanaceae</taxon>
        <taxon>Paenisporosarcina</taxon>
    </lineage>
</organism>
<evidence type="ECO:0000313" key="4">
    <source>
        <dbReference type="Proteomes" id="UP000265725"/>
    </source>
</evidence>
<dbReference type="PROSITE" id="PS51257">
    <property type="entry name" value="PROKAR_LIPOPROTEIN"/>
    <property type="match status" value="1"/>
</dbReference>
<accession>A0A385YXM6</accession>
<proteinExistence type="predicted"/>
<feature type="domain" description="YtkA-like" evidence="2">
    <location>
        <begin position="55"/>
        <end position="133"/>
    </location>
</feature>
<dbReference type="Proteomes" id="UP000265725">
    <property type="component" value="Chromosome"/>
</dbReference>
<dbReference type="OrthoDB" id="2679563at2"/>
<evidence type="ECO:0000256" key="1">
    <source>
        <dbReference type="SAM" id="SignalP"/>
    </source>
</evidence>
<keyword evidence="1" id="KW-0732">Signal</keyword>
<dbReference type="KEGG" id="paek:D3873_12850"/>
<evidence type="ECO:0000259" key="2">
    <source>
        <dbReference type="Pfam" id="PF13115"/>
    </source>
</evidence>
<gene>
    <name evidence="3" type="ORF">D3873_12850</name>
</gene>
<feature type="chain" id="PRO_5039168897" description="YtkA-like domain-containing protein" evidence="1">
    <location>
        <begin position="31"/>
        <end position="151"/>
    </location>
</feature>
<dbReference type="AlphaFoldDB" id="A0A385YXM6"/>
<dbReference type="EMBL" id="CP032418">
    <property type="protein sequence ID" value="AYC30667.1"/>
    <property type="molecule type" value="Genomic_DNA"/>
</dbReference>
<reference evidence="4" key="1">
    <citation type="submission" date="2018-09" db="EMBL/GenBank/DDBJ databases">
        <authorList>
            <person name="Zhu H."/>
        </authorList>
    </citation>
    <scope>NUCLEOTIDE SEQUENCE [LARGE SCALE GENOMIC DNA]</scope>
    <source>
        <strain evidence="4">K2R23-3</strain>
    </source>
</reference>
<evidence type="ECO:0000313" key="3">
    <source>
        <dbReference type="EMBL" id="AYC30667.1"/>
    </source>
</evidence>
<dbReference type="Pfam" id="PF13115">
    <property type="entry name" value="YtkA"/>
    <property type="match status" value="1"/>
</dbReference>
<protein>
    <recommendedName>
        <fullName evidence="2">YtkA-like domain-containing protein</fullName>
    </recommendedName>
</protein>
<feature type="signal peptide" evidence="1">
    <location>
        <begin position="1"/>
        <end position="30"/>
    </location>
</feature>
<sequence>MLVILLKKRGFIVKKLGSILIALFSIMLLAACGDDSATNKEKNSNMDMNMDMPATLTVDVQMPSDPKVNEEVSFLAVVKQEEELVEDADEVMFEIRLKGSDQKEMIESELVKGEGYEATYTFTKAGEYEIIPHTTARNQHVMPTLEITVSE</sequence>
<dbReference type="InterPro" id="IPR032693">
    <property type="entry name" value="YtkA-like_dom"/>
</dbReference>
<name>A0A385YXM6_9BACL</name>
<keyword evidence="4" id="KW-1185">Reference proteome</keyword>